<dbReference type="InterPro" id="IPR006016">
    <property type="entry name" value="UspA"/>
</dbReference>
<dbReference type="InterPro" id="IPR014729">
    <property type="entry name" value="Rossmann-like_a/b/a_fold"/>
</dbReference>
<dbReference type="InterPro" id="IPR006015">
    <property type="entry name" value="Universal_stress_UspA"/>
</dbReference>
<evidence type="ECO:0000259" key="2">
    <source>
        <dbReference type="Pfam" id="PF00582"/>
    </source>
</evidence>
<reference evidence="4" key="1">
    <citation type="journal article" date="2019" name="Int. J. Syst. Evol. Microbiol.">
        <title>The Global Catalogue of Microorganisms (GCM) 10K type strain sequencing project: providing services to taxonomists for standard genome sequencing and annotation.</title>
        <authorList>
            <consortium name="The Broad Institute Genomics Platform"/>
            <consortium name="The Broad Institute Genome Sequencing Center for Infectious Disease"/>
            <person name="Wu L."/>
            <person name="Ma J."/>
        </authorList>
    </citation>
    <scope>NUCLEOTIDE SEQUENCE [LARGE SCALE GENOMIC DNA]</scope>
    <source>
        <strain evidence="4">CGMCC 4.7396</strain>
    </source>
</reference>
<dbReference type="SUPFAM" id="SSF52402">
    <property type="entry name" value="Adenine nucleotide alpha hydrolases-like"/>
    <property type="match status" value="1"/>
</dbReference>
<dbReference type="RefSeq" id="WP_387980604.1">
    <property type="nucleotide sequence ID" value="NZ_JBHRWO010000021.1"/>
</dbReference>
<sequence length="144" mass="15122">MERRHGRIVVGVDGSPSSMLALRWALSQAHATGAEVEAVHAWQIPTSFGAPVALLPGEDLAAEAKTALATAIERVGADDREVAVRSHVDRGDPATVLLERAKGADMLVVGNRGYGGFVRSLLGSVSDHCVHHATCPVVVVRGEE</sequence>
<dbReference type="PRINTS" id="PR01438">
    <property type="entry name" value="UNVRSLSTRESS"/>
</dbReference>
<name>A0ABV7Q7M3_9ACTN</name>
<organism evidence="3 4">
    <name type="scientific">Glycomyces rhizosphaerae</name>
    <dbReference type="NCBI Taxonomy" id="2054422"/>
    <lineage>
        <taxon>Bacteria</taxon>
        <taxon>Bacillati</taxon>
        <taxon>Actinomycetota</taxon>
        <taxon>Actinomycetes</taxon>
        <taxon>Glycomycetales</taxon>
        <taxon>Glycomycetaceae</taxon>
        <taxon>Glycomyces</taxon>
    </lineage>
</organism>
<dbReference type="PANTHER" id="PTHR31964">
    <property type="entry name" value="ADENINE NUCLEOTIDE ALPHA HYDROLASES-LIKE SUPERFAMILY PROTEIN"/>
    <property type="match status" value="1"/>
</dbReference>
<evidence type="ECO:0000313" key="3">
    <source>
        <dbReference type="EMBL" id="MFC3495778.1"/>
    </source>
</evidence>
<comment type="similarity">
    <text evidence="1">Belongs to the universal stress protein A family.</text>
</comment>
<dbReference type="Proteomes" id="UP001595712">
    <property type="component" value="Unassembled WGS sequence"/>
</dbReference>
<dbReference type="Gene3D" id="3.40.50.620">
    <property type="entry name" value="HUPs"/>
    <property type="match status" value="1"/>
</dbReference>
<feature type="domain" description="UspA" evidence="2">
    <location>
        <begin position="7"/>
        <end position="141"/>
    </location>
</feature>
<proteinExistence type="inferred from homology"/>
<dbReference type="Pfam" id="PF00582">
    <property type="entry name" value="Usp"/>
    <property type="match status" value="1"/>
</dbReference>
<gene>
    <name evidence="3" type="ORF">ACFO8M_25125</name>
</gene>
<accession>A0ABV7Q7M3</accession>
<comment type="caution">
    <text evidence="3">The sequence shown here is derived from an EMBL/GenBank/DDBJ whole genome shotgun (WGS) entry which is preliminary data.</text>
</comment>
<dbReference type="PANTHER" id="PTHR31964:SF113">
    <property type="entry name" value="USPA DOMAIN-CONTAINING PROTEIN"/>
    <property type="match status" value="1"/>
</dbReference>
<evidence type="ECO:0000313" key="4">
    <source>
        <dbReference type="Proteomes" id="UP001595712"/>
    </source>
</evidence>
<dbReference type="CDD" id="cd23659">
    <property type="entry name" value="USP_At3g01520-like"/>
    <property type="match status" value="1"/>
</dbReference>
<protein>
    <submittedName>
        <fullName evidence="3">Universal stress protein</fullName>
    </submittedName>
</protein>
<evidence type="ECO:0000256" key="1">
    <source>
        <dbReference type="ARBA" id="ARBA00008791"/>
    </source>
</evidence>
<dbReference type="EMBL" id="JBHRWO010000021">
    <property type="protein sequence ID" value="MFC3495778.1"/>
    <property type="molecule type" value="Genomic_DNA"/>
</dbReference>
<keyword evidence="4" id="KW-1185">Reference proteome</keyword>